<dbReference type="Proteomes" id="UP000190744">
    <property type="component" value="Unassembled WGS sequence"/>
</dbReference>
<evidence type="ECO:0000313" key="1">
    <source>
        <dbReference type="EMBL" id="OOQ91113.1"/>
    </source>
</evidence>
<organism evidence="1 2">
    <name type="scientific">Penicillium brasilianum</name>
    <dbReference type="NCBI Taxonomy" id="104259"/>
    <lineage>
        <taxon>Eukaryota</taxon>
        <taxon>Fungi</taxon>
        <taxon>Dikarya</taxon>
        <taxon>Ascomycota</taxon>
        <taxon>Pezizomycotina</taxon>
        <taxon>Eurotiomycetes</taxon>
        <taxon>Eurotiomycetidae</taxon>
        <taxon>Eurotiales</taxon>
        <taxon>Aspergillaceae</taxon>
        <taxon>Penicillium</taxon>
    </lineage>
</organism>
<gene>
    <name evidence="1" type="ORF">PEBR_01176</name>
</gene>
<evidence type="ECO:0000313" key="2">
    <source>
        <dbReference type="Proteomes" id="UP000190744"/>
    </source>
</evidence>
<comment type="caution">
    <text evidence="1">The sequence shown here is derived from an EMBL/GenBank/DDBJ whole genome shotgun (WGS) entry which is preliminary data.</text>
</comment>
<sequence length="111" mass="12794">MCQYAGISYVECGHVRFQLHCFCRKMLNQLQRINDPQEREQYDLPFDPDQAQCEPYALFDENGRPVTRHGPGSGNVLSWVFNLSEKCHECEVIAADQEQGQDESLGNEVRE</sequence>
<dbReference type="AlphaFoldDB" id="A0A1S9S016"/>
<dbReference type="EMBL" id="LJBN01000022">
    <property type="protein sequence ID" value="OOQ91113.1"/>
    <property type="molecule type" value="Genomic_DNA"/>
</dbReference>
<protein>
    <submittedName>
        <fullName evidence="1">Uncharacterized protein</fullName>
    </submittedName>
</protein>
<accession>A0A1S9S016</accession>
<reference evidence="2" key="1">
    <citation type="submission" date="2015-09" db="EMBL/GenBank/DDBJ databases">
        <authorList>
            <person name="Fill T.P."/>
            <person name="Baretta J.F."/>
            <person name="de Almeida L.G."/>
            <person name="Rocha M."/>
            <person name="de Souza D.H."/>
            <person name="Malavazi I."/>
            <person name="Cerdeira L.T."/>
            <person name="Hong H."/>
            <person name="Samborskyy M."/>
            <person name="de Vasconcelos A.T."/>
            <person name="Leadlay P."/>
            <person name="Rodrigues-Filho E."/>
        </authorList>
    </citation>
    <scope>NUCLEOTIDE SEQUENCE [LARGE SCALE GENOMIC DNA]</scope>
    <source>
        <strain evidence="2">LaBioMMi 136</strain>
    </source>
</reference>
<proteinExistence type="predicted"/>
<name>A0A1S9S016_PENBI</name>